<accession>A0A2H0D125</accession>
<dbReference type="AlphaFoldDB" id="A0A2H0D125"/>
<comment type="caution">
    <text evidence="1">The sequence shown here is derived from an EMBL/GenBank/DDBJ whole genome shotgun (WGS) entry which is preliminary data.</text>
</comment>
<dbReference type="EMBL" id="PCTN01000060">
    <property type="protein sequence ID" value="PIP75865.1"/>
    <property type="molecule type" value="Genomic_DNA"/>
</dbReference>
<evidence type="ECO:0000313" key="1">
    <source>
        <dbReference type="EMBL" id="PIP75865.1"/>
    </source>
</evidence>
<gene>
    <name evidence="1" type="ORF">COW86_01365</name>
</gene>
<organism evidence="1 2">
    <name type="scientific">Candidatus Kuenenbacteria bacterium CG22_combo_CG10-13_8_21_14_all_39_9</name>
    <dbReference type="NCBI Taxonomy" id="1974621"/>
    <lineage>
        <taxon>Bacteria</taxon>
        <taxon>Candidatus Kueneniibacteriota</taxon>
    </lineage>
</organism>
<sequence>MSLEHETYFGAIKRSDGSLDLSHAVQELKPDAERLTVLEKKFNEDIAQIQSLMTDYKKLASMLESGNFDDEWTQNETQRVNGDKEVIEEIMNGFRGYHENSFREGTAQPHLINCLILRMKTTTVN</sequence>
<dbReference type="Proteomes" id="UP000230159">
    <property type="component" value="Unassembled WGS sequence"/>
</dbReference>
<reference evidence="1 2" key="1">
    <citation type="submission" date="2017-09" db="EMBL/GenBank/DDBJ databases">
        <title>Depth-based differentiation of microbial function through sediment-hosted aquifers and enrichment of novel symbionts in the deep terrestrial subsurface.</title>
        <authorList>
            <person name="Probst A.J."/>
            <person name="Ladd B."/>
            <person name="Jarett J.K."/>
            <person name="Geller-Mcgrath D.E."/>
            <person name="Sieber C.M."/>
            <person name="Emerson J.B."/>
            <person name="Anantharaman K."/>
            <person name="Thomas B.C."/>
            <person name="Malmstrom R."/>
            <person name="Stieglmeier M."/>
            <person name="Klingl A."/>
            <person name="Woyke T."/>
            <person name="Ryan C.M."/>
            <person name="Banfield J.F."/>
        </authorList>
    </citation>
    <scope>NUCLEOTIDE SEQUENCE [LARGE SCALE GENOMIC DNA]</scope>
    <source>
        <strain evidence="1">CG22_combo_CG10-13_8_21_14_all_39_9</strain>
    </source>
</reference>
<name>A0A2H0D125_9BACT</name>
<evidence type="ECO:0000313" key="2">
    <source>
        <dbReference type="Proteomes" id="UP000230159"/>
    </source>
</evidence>
<protein>
    <submittedName>
        <fullName evidence="1">Uncharacterized protein</fullName>
    </submittedName>
</protein>
<proteinExistence type="predicted"/>